<name>A0A8J9U506_9NEOP</name>
<keyword evidence="2" id="KW-1185">Reference proteome</keyword>
<gene>
    <name evidence="1" type="ORF">BINO364_LOCUS1044</name>
</gene>
<sequence length="98" mass="10847">MQWVTNGCYAGALVLYLITKYYFENECKKRLGMDLPGAACCKHCTGQYINKEIAANSNETIVFHMQGGRQANGVAAHISAREVQGYIDESCQCTNGQF</sequence>
<evidence type="ECO:0000313" key="2">
    <source>
        <dbReference type="Proteomes" id="UP000838878"/>
    </source>
</evidence>
<dbReference type="AlphaFoldDB" id="A0A8J9U506"/>
<evidence type="ECO:0000313" key="1">
    <source>
        <dbReference type="EMBL" id="CAH0713947.1"/>
    </source>
</evidence>
<dbReference type="Proteomes" id="UP000838878">
    <property type="component" value="Chromosome 1"/>
</dbReference>
<accession>A0A8J9U506</accession>
<feature type="non-terminal residue" evidence="1">
    <location>
        <position position="98"/>
    </location>
</feature>
<dbReference type="OrthoDB" id="7104367at2759"/>
<protein>
    <submittedName>
        <fullName evidence="1">Uncharacterized protein</fullName>
    </submittedName>
</protein>
<dbReference type="EMBL" id="OV170221">
    <property type="protein sequence ID" value="CAH0713947.1"/>
    <property type="molecule type" value="Genomic_DNA"/>
</dbReference>
<reference evidence="1" key="1">
    <citation type="submission" date="2021-12" db="EMBL/GenBank/DDBJ databases">
        <authorList>
            <person name="Martin H S."/>
        </authorList>
    </citation>
    <scope>NUCLEOTIDE SEQUENCE</scope>
</reference>
<organism evidence="1 2">
    <name type="scientific">Brenthis ino</name>
    <name type="common">lesser marbled fritillary</name>
    <dbReference type="NCBI Taxonomy" id="405034"/>
    <lineage>
        <taxon>Eukaryota</taxon>
        <taxon>Metazoa</taxon>
        <taxon>Ecdysozoa</taxon>
        <taxon>Arthropoda</taxon>
        <taxon>Hexapoda</taxon>
        <taxon>Insecta</taxon>
        <taxon>Pterygota</taxon>
        <taxon>Neoptera</taxon>
        <taxon>Endopterygota</taxon>
        <taxon>Lepidoptera</taxon>
        <taxon>Glossata</taxon>
        <taxon>Ditrysia</taxon>
        <taxon>Papilionoidea</taxon>
        <taxon>Nymphalidae</taxon>
        <taxon>Heliconiinae</taxon>
        <taxon>Argynnini</taxon>
        <taxon>Brenthis</taxon>
    </lineage>
</organism>
<proteinExistence type="predicted"/>